<sequence length="66" mass="6922">MSSVRFTVTKAEEDPVEKGNGDPTYGSTVNQGSPNKVGDSGGESRPINTGLNGYSLRISDSKCPKC</sequence>
<dbReference type="EMBL" id="CAJFCJ010000007">
    <property type="protein sequence ID" value="CAD5117569.1"/>
    <property type="molecule type" value="Genomic_DNA"/>
</dbReference>
<gene>
    <name evidence="2" type="ORF">DGYR_LOCUS6087</name>
</gene>
<evidence type="ECO:0000313" key="2">
    <source>
        <dbReference type="EMBL" id="CAD5117569.1"/>
    </source>
</evidence>
<feature type="compositionally biased region" description="Basic and acidic residues" evidence="1">
    <location>
        <begin position="10"/>
        <end position="20"/>
    </location>
</feature>
<comment type="caution">
    <text evidence="2">The sequence shown here is derived from an EMBL/GenBank/DDBJ whole genome shotgun (WGS) entry which is preliminary data.</text>
</comment>
<protein>
    <submittedName>
        <fullName evidence="2">Uncharacterized protein</fullName>
    </submittedName>
</protein>
<reference evidence="2 3" key="1">
    <citation type="submission" date="2020-08" db="EMBL/GenBank/DDBJ databases">
        <authorList>
            <person name="Hejnol A."/>
        </authorList>
    </citation>
    <scope>NUCLEOTIDE SEQUENCE [LARGE SCALE GENOMIC DNA]</scope>
</reference>
<evidence type="ECO:0000313" key="3">
    <source>
        <dbReference type="Proteomes" id="UP000549394"/>
    </source>
</evidence>
<dbReference type="AlphaFoldDB" id="A0A7I8VQJ5"/>
<keyword evidence="3" id="KW-1185">Reference proteome</keyword>
<dbReference type="Proteomes" id="UP000549394">
    <property type="component" value="Unassembled WGS sequence"/>
</dbReference>
<evidence type="ECO:0000256" key="1">
    <source>
        <dbReference type="SAM" id="MobiDB-lite"/>
    </source>
</evidence>
<feature type="region of interest" description="Disordered" evidence="1">
    <location>
        <begin position="1"/>
        <end position="54"/>
    </location>
</feature>
<feature type="compositionally biased region" description="Polar residues" evidence="1">
    <location>
        <begin position="25"/>
        <end position="34"/>
    </location>
</feature>
<proteinExistence type="predicted"/>
<accession>A0A7I8VQJ5</accession>
<organism evidence="2 3">
    <name type="scientific">Dimorphilus gyrociliatus</name>
    <dbReference type="NCBI Taxonomy" id="2664684"/>
    <lineage>
        <taxon>Eukaryota</taxon>
        <taxon>Metazoa</taxon>
        <taxon>Spiralia</taxon>
        <taxon>Lophotrochozoa</taxon>
        <taxon>Annelida</taxon>
        <taxon>Polychaeta</taxon>
        <taxon>Polychaeta incertae sedis</taxon>
        <taxon>Dinophilidae</taxon>
        <taxon>Dimorphilus</taxon>
    </lineage>
</organism>
<name>A0A7I8VQJ5_9ANNE</name>